<evidence type="ECO:0000256" key="1">
    <source>
        <dbReference type="SAM" id="MobiDB-lite"/>
    </source>
</evidence>
<gene>
    <name evidence="2" type="ORF">GCM10009851_10570</name>
</gene>
<sequence length="89" mass="9530">MLGADRGGELSLDLTVEESGAADPVWPVLAHAVSSAREPRGGWITGSVAGKKMQSRAHESVAKMKETRRNPTGIFHWTITTGAGRARFN</sequence>
<proteinExistence type="predicted"/>
<feature type="compositionally biased region" description="Basic and acidic residues" evidence="1">
    <location>
        <begin position="56"/>
        <end position="69"/>
    </location>
</feature>
<comment type="caution">
    <text evidence="2">The sequence shown here is derived from an EMBL/GenBank/DDBJ whole genome shotgun (WGS) entry which is preliminary data.</text>
</comment>
<keyword evidence="3" id="KW-1185">Reference proteome</keyword>
<evidence type="ECO:0000313" key="2">
    <source>
        <dbReference type="EMBL" id="GAA2228136.1"/>
    </source>
</evidence>
<dbReference type="EMBL" id="BAAAQY010000003">
    <property type="protein sequence ID" value="GAA2228136.1"/>
    <property type="molecule type" value="Genomic_DNA"/>
</dbReference>
<organism evidence="2 3">
    <name type="scientific">Herbiconiux moechotypicola</name>
    <dbReference type="NCBI Taxonomy" id="637393"/>
    <lineage>
        <taxon>Bacteria</taxon>
        <taxon>Bacillati</taxon>
        <taxon>Actinomycetota</taxon>
        <taxon>Actinomycetes</taxon>
        <taxon>Micrococcales</taxon>
        <taxon>Microbacteriaceae</taxon>
        <taxon>Herbiconiux</taxon>
    </lineage>
</organism>
<feature type="region of interest" description="Disordered" evidence="1">
    <location>
        <begin position="43"/>
        <end position="69"/>
    </location>
</feature>
<reference evidence="2 3" key="1">
    <citation type="journal article" date="2019" name="Int. J. Syst. Evol. Microbiol.">
        <title>The Global Catalogue of Microorganisms (GCM) 10K type strain sequencing project: providing services to taxonomists for standard genome sequencing and annotation.</title>
        <authorList>
            <consortium name="The Broad Institute Genomics Platform"/>
            <consortium name="The Broad Institute Genome Sequencing Center for Infectious Disease"/>
            <person name="Wu L."/>
            <person name="Ma J."/>
        </authorList>
    </citation>
    <scope>NUCLEOTIDE SEQUENCE [LARGE SCALE GENOMIC DNA]</scope>
    <source>
        <strain evidence="2 3">JCM 16117</strain>
    </source>
</reference>
<dbReference type="Proteomes" id="UP001500929">
    <property type="component" value="Unassembled WGS sequence"/>
</dbReference>
<accession>A0ABN3DDP1</accession>
<name>A0ABN3DDP1_9MICO</name>
<evidence type="ECO:0000313" key="3">
    <source>
        <dbReference type="Proteomes" id="UP001500929"/>
    </source>
</evidence>
<protein>
    <submittedName>
        <fullName evidence="2">Uncharacterized protein</fullName>
    </submittedName>
</protein>